<dbReference type="Proteomes" id="UP000193335">
    <property type="component" value="Unassembled WGS sequence"/>
</dbReference>
<organism evidence="1 2">
    <name type="scientific">Bradyrhizobium japonicum</name>
    <dbReference type="NCBI Taxonomy" id="375"/>
    <lineage>
        <taxon>Bacteria</taxon>
        <taxon>Pseudomonadati</taxon>
        <taxon>Pseudomonadota</taxon>
        <taxon>Alphaproteobacteria</taxon>
        <taxon>Hyphomicrobiales</taxon>
        <taxon>Nitrobacteraceae</taxon>
        <taxon>Bradyrhizobium</taxon>
    </lineage>
</organism>
<sequence>MRQTCLGGLRSPLRRQRQKFPFALEFDGGDRDPGVCGPSVGGLQGPPDLGLAARYRFGTFFRIQ</sequence>
<accession>A0A1Y2JMQ8</accession>
<protein>
    <submittedName>
        <fullName evidence="1">Uncharacterized protein</fullName>
    </submittedName>
</protein>
<dbReference type="EMBL" id="NAFL01000251">
    <property type="protein sequence ID" value="OSJ32094.1"/>
    <property type="molecule type" value="Genomic_DNA"/>
</dbReference>
<comment type="caution">
    <text evidence="1">The sequence shown here is derived from an EMBL/GenBank/DDBJ whole genome shotgun (WGS) entry which is preliminary data.</text>
</comment>
<dbReference type="AlphaFoldDB" id="A0A1Y2JMQ8"/>
<proteinExistence type="predicted"/>
<name>A0A1Y2JMQ8_BRAJP</name>
<reference evidence="1 2" key="1">
    <citation type="submission" date="2017-03" db="EMBL/GenBank/DDBJ databases">
        <title>Whole genome sequences of fourteen strains of Bradyrhizobium canariense and one strain of Bradyrhizobium japonicum isolated from Lupinus (Papilionoideae: Genisteae) species in Algeria.</title>
        <authorList>
            <person name="Crovadore J."/>
            <person name="Chekireb D."/>
            <person name="Brachmann A."/>
            <person name="Chablais R."/>
            <person name="Cochard B."/>
            <person name="Lefort F."/>
        </authorList>
    </citation>
    <scope>NUCLEOTIDE SEQUENCE [LARGE SCALE GENOMIC DNA]</scope>
    <source>
        <strain evidence="1 2">UBMA197</strain>
    </source>
</reference>
<evidence type="ECO:0000313" key="1">
    <source>
        <dbReference type="EMBL" id="OSJ32094.1"/>
    </source>
</evidence>
<evidence type="ECO:0000313" key="2">
    <source>
        <dbReference type="Proteomes" id="UP000193335"/>
    </source>
</evidence>
<gene>
    <name evidence="1" type="ORF">BSZ19_19820</name>
</gene>